<sequence length="140" mass="15383">MTETVSSTLSIPDAVLKRLTDESVVWLTTVDRHGGPVPTPVWFLWSGDSFLFFSQPGTAKLANITARPRVAVNLEADSGGGHVAVFTGTAAVTESVDDDEWRRYVDKYAAGMRSLDYSPDAFRADYSVPVRVTPARFRGW</sequence>
<evidence type="ECO:0000259" key="2">
    <source>
        <dbReference type="Pfam" id="PF01243"/>
    </source>
</evidence>
<dbReference type="PANTHER" id="PTHR35176">
    <property type="entry name" value="HEME OXYGENASE HI_0854-RELATED"/>
    <property type="match status" value="1"/>
</dbReference>
<reference evidence="3 4" key="1">
    <citation type="journal article" date="2021" name="Front. Microbiol.">
        <title>Bacterial Transformation of Aromatic Monomers in Softwood Black Liquor.</title>
        <authorList>
            <person name="Navas L.E."/>
            <person name="Dexter G."/>
            <person name="Liu J."/>
            <person name="Levy-Booth D."/>
            <person name="Cho M."/>
            <person name="Jang S.K."/>
            <person name="Mansfield S.D."/>
            <person name="Renneckar S."/>
            <person name="Mohn W.W."/>
            <person name="Eltis L.D."/>
        </authorList>
    </citation>
    <scope>NUCLEOTIDE SEQUENCE [LARGE SCALE GENOMIC DNA]</scope>
    <source>
        <strain evidence="3 4">GD02</strain>
    </source>
</reference>
<gene>
    <name evidence="3" type="ORF">KUM34_017065</name>
</gene>
<dbReference type="InterPro" id="IPR012349">
    <property type="entry name" value="Split_barrel_FMN-bd"/>
</dbReference>
<feature type="domain" description="Pyridoxamine 5'-phosphate oxidase N-terminal" evidence="2">
    <location>
        <begin position="12"/>
        <end position="136"/>
    </location>
</feature>
<evidence type="ECO:0000313" key="4">
    <source>
        <dbReference type="Proteomes" id="UP001162740"/>
    </source>
</evidence>
<dbReference type="RefSeq" id="WP_059382201.1">
    <property type="nucleotide sequence ID" value="NZ_CP032221.1"/>
</dbReference>
<dbReference type="EC" id="1.-.-.-" evidence="3"/>
<proteinExistence type="predicted"/>
<name>A0AA46WSX6_RHORH</name>
<evidence type="ECO:0000256" key="1">
    <source>
        <dbReference type="ARBA" id="ARBA00023002"/>
    </source>
</evidence>
<dbReference type="InterPro" id="IPR019966">
    <property type="entry name" value="F420-dep_enz_PPOX_Rv3369"/>
</dbReference>
<dbReference type="GO" id="GO:0005829">
    <property type="term" value="C:cytosol"/>
    <property type="evidence" value="ECO:0007669"/>
    <property type="project" value="TreeGrafter"/>
</dbReference>
<dbReference type="GO" id="GO:0070967">
    <property type="term" value="F:coenzyme F420 binding"/>
    <property type="evidence" value="ECO:0007669"/>
    <property type="project" value="TreeGrafter"/>
</dbReference>
<dbReference type="InterPro" id="IPR011576">
    <property type="entry name" value="Pyridox_Oxase_N"/>
</dbReference>
<keyword evidence="1 3" id="KW-0560">Oxidoreductase</keyword>
<accession>A0AA46WSX6</accession>
<dbReference type="Gene3D" id="2.30.110.10">
    <property type="entry name" value="Electron Transport, Fmn-binding Protein, Chain A"/>
    <property type="match status" value="1"/>
</dbReference>
<dbReference type="AlphaFoldDB" id="A0AA46WSX6"/>
<dbReference type="Proteomes" id="UP001162740">
    <property type="component" value="Chromosome"/>
</dbReference>
<dbReference type="Pfam" id="PF01243">
    <property type="entry name" value="PNPOx_N"/>
    <property type="match status" value="1"/>
</dbReference>
<dbReference type="SUPFAM" id="SSF50475">
    <property type="entry name" value="FMN-binding split barrel"/>
    <property type="match status" value="1"/>
</dbReference>
<evidence type="ECO:0000313" key="3">
    <source>
        <dbReference type="EMBL" id="UZF43590.1"/>
    </source>
</evidence>
<organism evidence="3 4">
    <name type="scientific">Rhodococcus rhodochrous</name>
    <dbReference type="NCBI Taxonomy" id="1829"/>
    <lineage>
        <taxon>Bacteria</taxon>
        <taxon>Bacillati</taxon>
        <taxon>Actinomycetota</taxon>
        <taxon>Actinomycetes</taxon>
        <taxon>Mycobacteriales</taxon>
        <taxon>Nocardiaceae</taxon>
        <taxon>Rhodococcus</taxon>
    </lineage>
</organism>
<protein>
    <submittedName>
        <fullName evidence="3">TIGR03667 family PPOX class F420-dependent oxidoreductase</fullName>
        <ecNumber evidence="3">1.-.-.-</ecNumber>
    </submittedName>
</protein>
<dbReference type="EMBL" id="CP083974">
    <property type="protein sequence ID" value="UZF43590.1"/>
    <property type="molecule type" value="Genomic_DNA"/>
</dbReference>
<dbReference type="PANTHER" id="PTHR35176:SF4">
    <property type="entry name" value="PYRIDOXAMINE 5'-PHOSPHATE OXIDASE-RELATED FMN-BINDING"/>
    <property type="match status" value="1"/>
</dbReference>
<dbReference type="InterPro" id="IPR052019">
    <property type="entry name" value="F420H2_bilvrd_red/Heme_oxyg"/>
</dbReference>
<dbReference type="NCBIfam" id="TIGR03667">
    <property type="entry name" value="Rv3369"/>
    <property type="match status" value="1"/>
</dbReference>
<dbReference type="GO" id="GO:0016627">
    <property type="term" value="F:oxidoreductase activity, acting on the CH-CH group of donors"/>
    <property type="evidence" value="ECO:0007669"/>
    <property type="project" value="TreeGrafter"/>
</dbReference>